<dbReference type="GO" id="GO:0008780">
    <property type="term" value="F:acyl-[acyl-carrier-protein]-UDP-N-acetylglucosamine O-acyltransferase activity"/>
    <property type="evidence" value="ECO:0007669"/>
    <property type="project" value="UniProtKB-EC"/>
</dbReference>
<dbReference type="InterPro" id="IPR011004">
    <property type="entry name" value="Trimer_LpxA-like_sf"/>
</dbReference>
<evidence type="ECO:0000313" key="8">
    <source>
        <dbReference type="Proteomes" id="UP001556653"/>
    </source>
</evidence>
<proteinExistence type="predicted"/>
<dbReference type="Gene3D" id="1.20.1180.10">
    <property type="entry name" value="Udp N-acetylglucosamine O-acyltransferase, C-terminal domain"/>
    <property type="match status" value="1"/>
</dbReference>
<dbReference type="NCBIfam" id="NF003657">
    <property type="entry name" value="PRK05289.1"/>
    <property type="match status" value="1"/>
</dbReference>
<evidence type="ECO:0000259" key="6">
    <source>
        <dbReference type="Pfam" id="PF13720"/>
    </source>
</evidence>
<sequence>MIDRGLAVIDRFRHHARMQETRIHPTACIDDGAEIGERSRIGAYAVVGPNVAVGDDCIIGPHAVLEGPLRLGPGNHVAAHATLGLPPQDTGYRGEPTALEIGAGNTFREFVTVHRASTKEDGLTRVGNNNLFMAYSHVGHDGRIGNGVTISNASQLAGHVHVEDQAYISAVCGIHQFVHIGRLAMVGGGAVVTRDVAPYTLVAGNRARLRGLNTRGLGRAGLNVDQRRGIRRAYDLVFRRGQSLGTALEAISADPQLSGPEIDGFTAFIRASRRGLTR</sequence>
<comment type="caution">
    <text evidence="7">The sequence shown here is derived from an EMBL/GenBank/DDBJ whole genome shotgun (WGS) entry which is preliminary data.</text>
</comment>
<dbReference type="SUPFAM" id="SSF51161">
    <property type="entry name" value="Trimeric LpxA-like enzymes"/>
    <property type="match status" value="1"/>
</dbReference>
<keyword evidence="1" id="KW-0444">Lipid biosynthesis</keyword>
<dbReference type="InterPro" id="IPR010137">
    <property type="entry name" value="Lipid_A_LpxA"/>
</dbReference>
<dbReference type="Proteomes" id="UP001556653">
    <property type="component" value="Unassembled WGS sequence"/>
</dbReference>
<gene>
    <name evidence="7" type="primary">lpxA</name>
    <name evidence="7" type="ORF">V6X64_04020</name>
</gene>
<dbReference type="Pfam" id="PF13720">
    <property type="entry name" value="Acetyltransf_11"/>
    <property type="match status" value="1"/>
</dbReference>
<name>A0ABV3S870_9GAMM</name>
<dbReference type="EC" id="2.3.1.129" evidence="7"/>
<keyword evidence="3 7" id="KW-0808">Transferase</keyword>
<dbReference type="RefSeq" id="WP_367966643.1">
    <property type="nucleotide sequence ID" value="NZ_JBAKFI010000001.1"/>
</dbReference>
<accession>A0ABV3S870</accession>
<dbReference type="InterPro" id="IPR001451">
    <property type="entry name" value="Hexapep"/>
</dbReference>
<dbReference type="Gene3D" id="2.160.10.10">
    <property type="entry name" value="Hexapeptide repeat proteins"/>
    <property type="match status" value="1"/>
</dbReference>
<organism evidence="7 8">
    <name type="scientific">Spiribacter onubensis</name>
    <dbReference type="NCBI Taxonomy" id="3122420"/>
    <lineage>
        <taxon>Bacteria</taxon>
        <taxon>Pseudomonadati</taxon>
        <taxon>Pseudomonadota</taxon>
        <taxon>Gammaproteobacteria</taxon>
        <taxon>Chromatiales</taxon>
        <taxon>Ectothiorhodospiraceae</taxon>
        <taxon>Spiribacter</taxon>
    </lineage>
</organism>
<dbReference type="Pfam" id="PF00132">
    <property type="entry name" value="Hexapep"/>
    <property type="match status" value="1"/>
</dbReference>
<evidence type="ECO:0000256" key="2">
    <source>
        <dbReference type="ARBA" id="ARBA00022556"/>
    </source>
</evidence>
<evidence type="ECO:0000313" key="7">
    <source>
        <dbReference type="EMBL" id="MEX0386165.1"/>
    </source>
</evidence>
<evidence type="ECO:0000256" key="4">
    <source>
        <dbReference type="ARBA" id="ARBA00023098"/>
    </source>
</evidence>
<keyword evidence="8" id="KW-1185">Reference proteome</keyword>
<evidence type="ECO:0000256" key="5">
    <source>
        <dbReference type="ARBA" id="ARBA00023315"/>
    </source>
</evidence>
<evidence type="ECO:0000256" key="3">
    <source>
        <dbReference type="ARBA" id="ARBA00022679"/>
    </source>
</evidence>
<dbReference type="EMBL" id="JBAKFJ010000001">
    <property type="protein sequence ID" value="MEX0386165.1"/>
    <property type="molecule type" value="Genomic_DNA"/>
</dbReference>
<dbReference type="InterPro" id="IPR029098">
    <property type="entry name" value="Acetyltransf_C"/>
</dbReference>
<dbReference type="CDD" id="cd03351">
    <property type="entry name" value="LbH_UDP-GlcNAc_AT"/>
    <property type="match status" value="1"/>
</dbReference>
<dbReference type="NCBIfam" id="TIGR01852">
    <property type="entry name" value="lipid_A_lpxA"/>
    <property type="match status" value="1"/>
</dbReference>
<feature type="domain" description="UDP N-acetylglucosamine O-acyltransferase C-terminal" evidence="6">
    <location>
        <begin position="195"/>
        <end position="276"/>
    </location>
</feature>
<dbReference type="InterPro" id="IPR037157">
    <property type="entry name" value="Acetyltransf_C_sf"/>
</dbReference>
<evidence type="ECO:0000256" key="1">
    <source>
        <dbReference type="ARBA" id="ARBA00022516"/>
    </source>
</evidence>
<keyword evidence="5 7" id="KW-0012">Acyltransferase</keyword>
<dbReference type="PANTHER" id="PTHR43480:SF1">
    <property type="entry name" value="ACYL-[ACYL-CARRIER-PROTEIN]--UDP-N-ACETYLGLUCOSAMINE O-ACYLTRANSFERASE, MITOCHONDRIAL-RELATED"/>
    <property type="match status" value="1"/>
</dbReference>
<protein>
    <submittedName>
        <fullName evidence="7">Acyl-ACP--UDP-N-acetylglucosamine O-acyltransferase</fullName>
        <ecNumber evidence="7">2.3.1.129</ecNumber>
    </submittedName>
</protein>
<reference evidence="7 8" key="1">
    <citation type="submission" date="2024-02" db="EMBL/GenBank/DDBJ databases">
        <title>New especies of Spiribacter isolated from saline water.</title>
        <authorList>
            <person name="Leon M.J."/>
            <person name="De La Haba R."/>
            <person name="Sanchez-Porro C."/>
            <person name="Ventosa A."/>
        </authorList>
    </citation>
    <scope>NUCLEOTIDE SEQUENCE [LARGE SCALE GENOMIC DNA]</scope>
    <source>
        <strain evidence="8">ag22IC4-227</strain>
    </source>
</reference>
<keyword evidence="4" id="KW-0443">Lipid metabolism</keyword>
<keyword evidence="2" id="KW-0441">Lipid A biosynthesis</keyword>
<dbReference type="PANTHER" id="PTHR43480">
    <property type="entry name" value="ACYL-[ACYL-CARRIER-PROTEIN]--UDP-N-ACETYLGLUCOSAMINE O-ACYLTRANSFERASE"/>
    <property type="match status" value="1"/>
</dbReference>
<dbReference type="PIRSF" id="PIRSF000456">
    <property type="entry name" value="UDP-GlcNAc_acltr"/>
    <property type="match status" value="1"/>
</dbReference>